<gene>
    <name evidence="2" type="ORF">TVD_03700</name>
</gene>
<dbReference type="GO" id="GO:0008757">
    <property type="term" value="F:S-adenosylmethionine-dependent methyltransferase activity"/>
    <property type="evidence" value="ECO:0007669"/>
    <property type="project" value="InterPro"/>
</dbReference>
<feature type="domain" description="Methyltransferase type 11" evidence="1">
    <location>
        <begin position="45"/>
        <end position="140"/>
    </location>
</feature>
<name>A0A0G3G6M6_9GAMM</name>
<evidence type="ECO:0000313" key="2">
    <source>
        <dbReference type="EMBL" id="AKJ94526.1"/>
    </source>
</evidence>
<dbReference type="PANTHER" id="PTHR42912">
    <property type="entry name" value="METHYLTRANSFERASE"/>
    <property type="match status" value="1"/>
</dbReference>
<dbReference type="OrthoDB" id="323463at2"/>
<dbReference type="PATRIC" id="fig|106634.4.peg.753"/>
<dbReference type="STRING" id="106634.TVD_03700"/>
<dbReference type="Proteomes" id="UP000064201">
    <property type="component" value="Chromosome"/>
</dbReference>
<dbReference type="RefSeq" id="WP_018146216.1">
    <property type="nucleotide sequence ID" value="NZ_CP011367.1"/>
</dbReference>
<dbReference type="SUPFAM" id="SSF53335">
    <property type="entry name" value="S-adenosyl-L-methionine-dependent methyltransferases"/>
    <property type="match status" value="1"/>
</dbReference>
<reference evidence="2 3" key="1">
    <citation type="submission" date="2015-04" db="EMBL/GenBank/DDBJ databases">
        <title>Complete Sequence for the Genome of the Thioalkalivibrio versutus D301.</title>
        <authorList>
            <person name="Mu T."/>
            <person name="Zhou J."/>
            <person name="Xu X."/>
        </authorList>
    </citation>
    <scope>NUCLEOTIDE SEQUENCE [LARGE SCALE GENOMIC DNA]</scope>
    <source>
        <strain evidence="2 3">D301</strain>
    </source>
</reference>
<organism evidence="2 3">
    <name type="scientific">Thioalkalivibrio versutus</name>
    <dbReference type="NCBI Taxonomy" id="106634"/>
    <lineage>
        <taxon>Bacteria</taxon>
        <taxon>Pseudomonadati</taxon>
        <taxon>Pseudomonadota</taxon>
        <taxon>Gammaproteobacteria</taxon>
        <taxon>Chromatiales</taxon>
        <taxon>Ectothiorhodospiraceae</taxon>
        <taxon>Thioalkalivibrio</taxon>
    </lineage>
</organism>
<dbReference type="AlphaFoldDB" id="A0A0G3G6M6"/>
<dbReference type="InterPro" id="IPR050508">
    <property type="entry name" value="Methyltransf_Superfamily"/>
</dbReference>
<protein>
    <submittedName>
        <fullName evidence="2">SAM-dependent methlyltransferase</fullName>
    </submittedName>
</protein>
<accession>A0A0G3G6M6</accession>
<proteinExistence type="predicted"/>
<dbReference type="Pfam" id="PF08241">
    <property type="entry name" value="Methyltransf_11"/>
    <property type="match status" value="1"/>
</dbReference>
<dbReference type="KEGG" id="tvr:TVD_03700"/>
<dbReference type="EMBL" id="CP011367">
    <property type="protein sequence ID" value="AKJ94526.1"/>
    <property type="molecule type" value="Genomic_DNA"/>
</dbReference>
<dbReference type="CDD" id="cd02440">
    <property type="entry name" value="AdoMet_MTases"/>
    <property type="match status" value="1"/>
</dbReference>
<evidence type="ECO:0000313" key="3">
    <source>
        <dbReference type="Proteomes" id="UP000064201"/>
    </source>
</evidence>
<evidence type="ECO:0000259" key="1">
    <source>
        <dbReference type="Pfam" id="PF08241"/>
    </source>
</evidence>
<dbReference type="InterPro" id="IPR013216">
    <property type="entry name" value="Methyltransf_11"/>
</dbReference>
<keyword evidence="3" id="KW-1185">Reference proteome</keyword>
<sequence length="205" mass="22782">MDLVSIRKSYRRYARHYDATFGRVFATGRASARETLAPVSGKRILEVGVGTGISLPDYPDDCEVVGIDVSREMLEVARGRLNGGLPAVSGLCEMDAEQLGFADNSFDAVVAMYVATVVPNPDALFAEMWRVCRPGGRLLVVNHFASQQWLLRGVERCLRPLSKAVGFRPDMEYEDFVRVTGQEPCMVAPASLFGYWKQVEFRKPV</sequence>
<keyword evidence="2" id="KW-0808">Transferase</keyword>
<dbReference type="Gene3D" id="3.40.50.150">
    <property type="entry name" value="Vaccinia Virus protein VP39"/>
    <property type="match status" value="1"/>
</dbReference>
<dbReference type="PANTHER" id="PTHR42912:SF80">
    <property type="entry name" value="METHYLTRANSFERASE DOMAIN-CONTAINING PROTEIN"/>
    <property type="match status" value="1"/>
</dbReference>
<dbReference type="InterPro" id="IPR029063">
    <property type="entry name" value="SAM-dependent_MTases_sf"/>
</dbReference>